<evidence type="ECO:0000256" key="20">
    <source>
        <dbReference type="ARBA" id="ARBA00042550"/>
    </source>
</evidence>
<feature type="transmembrane region" description="Helical" evidence="24">
    <location>
        <begin position="121"/>
        <end position="142"/>
    </location>
</feature>
<gene>
    <name evidence="26" type="ORF">WMY93_021398</name>
</gene>
<dbReference type="GO" id="GO:0031902">
    <property type="term" value="C:late endosome membrane"/>
    <property type="evidence" value="ECO:0007669"/>
    <property type="project" value="UniProtKB-SubCell"/>
</dbReference>
<keyword evidence="15 24" id="KW-0472">Membrane</keyword>
<evidence type="ECO:0000256" key="19">
    <source>
        <dbReference type="ARBA" id="ARBA00040498"/>
    </source>
</evidence>
<evidence type="ECO:0000259" key="25">
    <source>
        <dbReference type="PROSITE" id="PS50939"/>
    </source>
</evidence>
<evidence type="ECO:0000256" key="15">
    <source>
        <dbReference type="ARBA" id="ARBA00023136"/>
    </source>
</evidence>
<evidence type="ECO:0000256" key="18">
    <source>
        <dbReference type="ARBA" id="ARBA00024225"/>
    </source>
</evidence>
<evidence type="ECO:0000256" key="3">
    <source>
        <dbReference type="ARBA" id="ARBA00004155"/>
    </source>
</evidence>
<dbReference type="FunFam" id="1.20.120.1770:FF:000001">
    <property type="entry name" value="Cytochrome b reductase 1"/>
    <property type="match status" value="1"/>
</dbReference>
<dbReference type="InterPro" id="IPR043205">
    <property type="entry name" value="CYB561/CYBRD1-like"/>
</dbReference>
<evidence type="ECO:0000256" key="13">
    <source>
        <dbReference type="ARBA" id="ARBA00023002"/>
    </source>
</evidence>
<comment type="cofactor">
    <cofactor evidence="1">
        <name>heme b</name>
        <dbReference type="ChEBI" id="CHEBI:60344"/>
    </cofactor>
</comment>
<evidence type="ECO:0000256" key="16">
    <source>
        <dbReference type="ARBA" id="ARBA00023180"/>
    </source>
</evidence>
<name>A0AAW0NMS7_9GOBI</name>
<accession>A0AAW0NMS7</accession>
<protein>
    <recommendedName>
        <fullName evidence="19">Lysosomal membrane ascorbate-dependent ferrireductase CYB561A3</fullName>
        <ecNumber evidence="18">7.2.1.3</ecNumber>
    </recommendedName>
    <alternativeName>
        <fullName evidence="21">Cytochrome b ascorbate-dependent protein 3</fullName>
    </alternativeName>
    <alternativeName>
        <fullName evidence="20">Lysosomal cytochrome b</fullName>
    </alternativeName>
</protein>
<evidence type="ECO:0000256" key="10">
    <source>
        <dbReference type="ARBA" id="ARBA00022967"/>
    </source>
</evidence>
<dbReference type="EC" id="7.2.1.3" evidence="18"/>
<evidence type="ECO:0000256" key="21">
    <source>
        <dbReference type="ARBA" id="ARBA00042571"/>
    </source>
</evidence>
<evidence type="ECO:0000313" key="27">
    <source>
        <dbReference type="Proteomes" id="UP001460270"/>
    </source>
</evidence>
<evidence type="ECO:0000256" key="5">
    <source>
        <dbReference type="ARBA" id="ARBA00022448"/>
    </source>
</evidence>
<evidence type="ECO:0000256" key="1">
    <source>
        <dbReference type="ARBA" id="ARBA00001970"/>
    </source>
</evidence>
<reference evidence="27" key="1">
    <citation type="submission" date="2024-04" db="EMBL/GenBank/DDBJ databases">
        <title>Salinicola lusitanus LLJ914,a marine bacterium isolated from the Okinawa Trough.</title>
        <authorList>
            <person name="Li J."/>
        </authorList>
    </citation>
    <scope>NUCLEOTIDE SEQUENCE [LARGE SCALE GENOMIC DNA]</scope>
</reference>
<dbReference type="PANTHER" id="PTHR10106:SF38">
    <property type="entry name" value="LYSOSOMAL MEMBRANE ASCORBATE-DEPENDENT FERRIREDUCTASE CYB561A3"/>
    <property type="match status" value="1"/>
</dbReference>
<feature type="transmembrane region" description="Helical" evidence="24">
    <location>
        <begin position="49"/>
        <end position="68"/>
    </location>
</feature>
<feature type="domain" description="Cytochrome b561" evidence="25">
    <location>
        <begin position="11"/>
        <end position="219"/>
    </location>
</feature>
<sequence length="246" mass="27540">MASGFYFLYGLCLCLSLLCALFVVSWGLYWRGGFAWDGSQLHFNWHPVLMVSGLVILYGNSAVVYRLPFTWKQKKLIWKLVHAGMMFLALLLSGLGLSATFDFHRAFNIPHLYSVHSWVGISTVVLFSSQWLLGLAGFLLPCSPTWIRTSLKPVHIWMGKVILVFSLISCVSGINEKLLLTLNGVSAALYNTLPVEAVFVNFLGILIVAFGLGVFGILSVKKWQRPEADPENHVNYQPYHVSSQIK</sequence>
<comment type="subcellular location">
    <subcellularLocation>
        <location evidence="2">Late endosome membrane</location>
        <topology evidence="2">Multi-pass membrane protein</topology>
    </subcellularLocation>
    <subcellularLocation>
        <location evidence="3">Lysosome membrane</location>
        <topology evidence="3">Multi-pass membrane protein</topology>
    </subcellularLocation>
</comment>
<evidence type="ECO:0000256" key="14">
    <source>
        <dbReference type="ARBA" id="ARBA00023004"/>
    </source>
</evidence>
<dbReference type="GO" id="GO:0140571">
    <property type="term" value="F:transmembrane ascorbate ferrireductase activity"/>
    <property type="evidence" value="ECO:0007669"/>
    <property type="project" value="UniProtKB-EC"/>
</dbReference>
<keyword evidence="5" id="KW-0813">Transport</keyword>
<keyword evidence="10" id="KW-1278">Translocase</keyword>
<keyword evidence="17" id="KW-0458">Lysosome</keyword>
<feature type="transmembrane region" description="Helical" evidence="24">
    <location>
        <begin position="80"/>
        <end position="101"/>
    </location>
</feature>
<dbReference type="Pfam" id="PF03188">
    <property type="entry name" value="Cytochrom_B561"/>
    <property type="match status" value="1"/>
</dbReference>
<comment type="function">
    <text evidence="22">Transmembrane reductase that uses ascorbate as an electron donor in the cytoplasm and transfers electrons across membranes to reduce iron cations Fe(3+) into Fe(2+) in the lumen of the late endosome and lysosome. Reduced iron can then be extruded from the late endosome and lysosome to the cytoplasm by divalent metal-specific transporters. It is therefore most probably involved in endosomal and lysosomal cellular iron homeostasis.</text>
</comment>
<feature type="transmembrane region" description="Helical" evidence="24">
    <location>
        <begin position="198"/>
        <end position="218"/>
    </location>
</feature>
<comment type="subunit">
    <text evidence="4">Homodimer.</text>
</comment>
<keyword evidence="16" id="KW-0325">Glycoprotein</keyword>
<dbReference type="Proteomes" id="UP001460270">
    <property type="component" value="Unassembled WGS sequence"/>
</dbReference>
<keyword evidence="7 24" id="KW-0812">Transmembrane</keyword>
<dbReference type="GO" id="GO:0005765">
    <property type="term" value="C:lysosomal membrane"/>
    <property type="evidence" value="ECO:0007669"/>
    <property type="project" value="UniProtKB-SubCell"/>
</dbReference>
<evidence type="ECO:0000256" key="6">
    <source>
        <dbReference type="ARBA" id="ARBA00022617"/>
    </source>
</evidence>
<proteinExistence type="predicted"/>
<evidence type="ECO:0000256" key="24">
    <source>
        <dbReference type="SAM" id="Phobius"/>
    </source>
</evidence>
<evidence type="ECO:0000256" key="23">
    <source>
        <dbReference type="ARBA" id="ARBA00048457"/>
    </source>
</evidence>
<feature type="transmembrane region" description="Helical" evidence="24">
    <location>
        <begin position="154"/>
        <end position="174"/>
    </location>
</feature>
<dbReference type="EMBL" id="JBBPFD010000015">
    <property type="protein sequence ID" value="KAK7896073.1"/>
    <property type="molecule type" value="Genomic_DNA"/>
</dbReference>
<keyword evidence="8" id="KW-0479">Metal-binding</keyword>
<keyword evidence="27" id="KW-1185">Reference proteome</keyword>
<dbReference type="SMART" id="SM00665">
    <property type="entry name" value="B561"/>
    <property type="match status" value="1"/>
</dbReference>
<dbReference type="GO" id="GO:0046872">
    <property type="term" value="F:metal ion binding"/>
    <property type="evidence" value="ECO:0007669"/>
    <property type="project" value="UniProtKB-KW"/>
</dbReference>
<dbReference type="PROSITE" id="PS50939">
    <property type="entry name" value="CYTOCHROME_B561"/>
    <property type="match status" value="1"/>
</dbReference>
<organism evidence="26 27">
    <name type="scientific">Mugilogobius chulae</name>
    <name type="common">yellowstripe goby</name>
    <dbReference type="NCBI Taxonomy" id="88201"/>
    <lineage>
        <taxon>Eukaryota</taxon>
        <taxon>Metazoa</taxon>
        <taxon>Chordata</taxon>
        <taxon>Craniata</taxon>
        <taxon>Vertebrata</taxon>
        <taxon>Euteleostomi</taxon>
        <taxon>Actinopterygii</taxon>
        <taxon>Neopterygii</taxon>
        <taxon>Teleostei</taxon>
        <taxon>Neoteleostei</taxon>
        <taxon>Acanthomorphata</taxon>
        <taxon>Gobiaria</taxon>
        <taxon>Gobiiformes</taxon>
        <taxon>Gobioidei</taxon>
        <taxon>Gobiidae</taxon>
        <taxon>Gobionellinae</taxon>
        <taxon>Mugilogobius</taxon>
    </lineage>
</organism>
<feature type="transmembrane region" description="Helical" evidence="24">
    <location>
        <begin position="7"/>
        <end position="29"/>
    </location>
</feature>
<evidence type="ECO:0000256" key="22">
    <source>
        <dbReference type="ARBA" id="ARBA00046132"/>
    </source>
</evidence>
<comment type="catalytic activity">
    <reaction evidence="23">
        <text>Fe(3+)(out) + L-ascorbate(in) = monodehydro-L-ascorbate radical(in) + Fe(2+)(out) + H(+)</text>
        <dbReference type="Rhea" id="RHEA:30403"/>
        <dbReference type="ChEBI" id="CHEBI:15378"/>
        <dbReference type="ChEBI" id="CHEBI:29033"/>
        <dbReference type="ChEBI" id="CHEBI:29034"/>
        <dbReference type="ChEBI" id="CHEBI:38290"/>
        <dbReference type="ChEBI" id="CHEBI:59513"/>
        <dbReference type="EC" id="7.2.1.3"/>
    </reaction>
    <physiologicalReaction direction="left-to-right" evidence="23">
        <dbReference type="Rhea" id="RHEA:30404"/>
    </physiologicalReaction>
</comment>
<comment type="caution">
    <text evidence="26">The sequence shown here is derived from an EMBL/GenBank/DDBJ whole genome shotgun (WGS) entry which is preliminary data.</text>
</comment>
<evidence type="ECO:0000256" key="17">
    <source>
        <dbReference type="ARBA" id="ARBA00023228"/>
    </source>
</evidence>
<evidence type="ECO:0000256" key="8">
    <source>
        <dbReference type="ARBA" id="ARBA00022723"/>
    </source>
</evidence>
<dbReference type="Gene3D" id="1.20.120.1770">
    <property type="match status" value="1"/>
</dbReference>
<dbReference type="PANTHER" id="PTHR10106">
    <property type="entry name" value="CYTOCHROME B561-RELATED"/>
    <property type="match status" value="1"/>
</dbReference>
<evidence type="ECO:0000256" key="12">
    <source>
        <dbReference type="ARBA" id="ARBA00022989"/>
    </source>
</evidence>
<keyword evidence="11" id="KW-0249">Electron transport</keyword>
<keyword evidence="14" id="KW-0408">Iron</keyword>
<evidence type="ECO:0000256" key="9">
    <source>
        <dbReference type="ARBA" id="ARBA00022753"/>
    </source>
</evidence>
<evidence type="ECO:0000256" key="2">
    <source>
        <dbReference type="ARBA" id="ARBA00004107"/>
    </source>
</evidence>
<dbReference type="InterPro" id="IPR006593">
    <property type="entry name" value="Cyt_b561/ferric_Rdtase_TM"/>
</dbReference>
<evidence type="ECO:0000256" key="7">
    <source>
        <dbReference type="ARBA" id="ARBA00022692"/>
    </source>
</evidence>
<evidence type="ECO:0000256" key="11">
    <source>
        <dbReference type="ARBA" id="ARBA00022982"/>
    </source>
</evidence>
<keyword evidence="13" id="KW-0560">Oxidoreductase</keyword>
<keyword evidence="12 24" id="KW-1133">Transmembrane helix</keyword>
<keyword evidence="6" id="KW-0349">Heme</keyword>
<evidence type="ECO:0000256" key="4">
    <source>
        <dbReference type="ARBA" id="ARBA00011738"/>
    </source>
</evidence>
<keyword evidence="9" id="KW-0967">Endosome</keyword>
<dbReference type="AlphaFoldDB" id="A0AAW0NMS7"/>
<evidence type="ECO:0000313" key="26">
    <source>
        <dbReference type="EMBL" id="KAK7896073.1"/>
    </source>
</evidence>